<keyword evidence="9 11" id="KW-0675">Receptor</keyword>
<keyword evidence="6" id="KW-1064">Adaptive immunity</keyword>
<evidence type="ECO:0000256" key="4">
    <source>
        <dbReference type="ARBA" id="ARBA00022989"/>
    </source>
</evidence>
<keyword evidence="15" id="KW-1185">Reference proteome</keyword>
<evidence type="ECO:0000256" key="5">
    <source>
        <dbReference type="ARBA" id="ARBA00023040"/>
    </source>
</evidence>
<organism evidence="14 15">
    <name type="scientific">Seriola dumerili</name>
    <name type="common">Greater amberjack</name>
    <name type="synonym">Caranx dumerili</name>
    <dbReference type="NCBI Taxonomy" id="41447"/>
    <lineage>
        <taxon>Eukaryota</taxon>
        <taxon>Metazoa</taxon>
        <taxon>Chordata</taxon>
        <taxon>Craniata</taxon>
        <taxon>Vertebrata</taxon>
        <taxon>Euteleostomi</taxon>
        <taxon>Actinopterygii</taxon>
        <taxon>Neopterygii</taxon>
        <taxon>Teleostei</taxon>
        <taxon>Neoteleostei</taxon>
        <taxon>Acanthomorphata</taxon>
        <taxon>Carangaria</taxon>
        <taxon>Carangiformes</taxon>
        <taxon>Carangidae</taxon>
        <taxon>Seriola</taxon>
    </lineage>
</organism>
<feature type="transmembrane region" description="Helical" evidence="12">
    <location>
        <begin position="35"/>
        <end position="56"/>
    </location>
</feature>
<feature type="domain" description="G-protein coupled receptors family 1 profile" evidence="13">
    <location>
        <begin position="47"/>
        <end position="301"/>
    </location>
</feature>
<evidence type="ECO:0000256" key="3">
    <source>
        <dbReference type="ARBA" id="ARBA00022859"/>
    </source>
</evidence>
<keyword evidence="2 11" id="KW-0812">Transmembrane</keyword>
<keyword evidence="7 12" id="KW-0472">Membrane</keyword>
<evidence type="ECO:0000256" key="12">
    <source>
        <dbReference type="SAM" id="Phobius"/>
    </source>
</evidence>
<dbReference type="GO" id="GO:0002250">
    <property type="term" value="P:adaptive immune response"/>
    <property type="evidence" value="ECO:0007669"/>
    <property type="project" value="UniProtKB-KW"/>
</dbReference>
<evidence type="ECO:0000256" key="11">
    <source>
        <dbReference type="RuleBase" id="RU000688"/>
    </source>
</evidence>
<evidence type="ECO:0000256" key="6">
    <source>
        <dbReference type="ARBA" id="ARBA00023130"/>
    </source>
</evidence>
<feature type="transmembrane region" description="Helical" evidence="12">
    <location>
        <begin position="149"/>
        <end position="170"/>
    </location>
</feature>
<dbReference type="SUPFAM" id="SSF81321">
    <property type="entry name" value="Family A G protein-coupled receptor-like"/>
    <property type="match status" value="1"/>
</dbReference>
<evidence type="ECO:0000256" key="1">
    <source>
        <dbReference type="ARBA" id="ARBA00004141"/>
    </source>
</evidence>
<evidence type="ECO:0000256" key="7">
    <source>
        <dbReference type="ARBA" id="ARBA00023136"/>
    </source>
</evidence>
<dbReference type="PANTHER" id="PTHR24237">
    <property type="entry name" value="G-PROTEIN COUPLED RECEPTOR"/>
    <property type="match status" value="1"/>
</dbReference>
<evidence type="ECO:0000259" key="13">
    <source>
        <dbReference type="PROSITE" id="PS50262"/>
    </source>
</evidence>
<keyword evidence="8" id="KW-1015">Disulfide bond</keyword>
<feature type="transmembrane region" description="Helical" evidence="12">
    <location>
        <begin position="68"/>
        <end position="89"/>
    </location>
</feature>
<feature type="transmembrane region" description="Helical" evidence="12">
    <location>
        <begin position="109"/>
        <end position="129"/>
    </location>
</feature>
<reference evidence="14" key="1">
    <citation type="submission" date="2025-08" db="UniProtKB">
        <authorList>
            <consortium name="Ensembl"/>
        </authorList>
    </citation>
    <scope>IDENTIFICATION</scope>
</reference>
<feature type="transmembrane region" description="Helical" evidence="12">
    <location>
        <begin position="197"/>
        <end position="223"/>
    </location>
</feature>
<dbReference type="GeneTree" id="ENSGT01030000234518"/>
<accession>A0A3B4U3E2</accession>
<dbReference type="GO" id="GO:0004930">
    <property type="term" value="F:G protein-coupled receptor activity"/>
    <property type="evidence" value="ECO:0007669"/>
    <property type="project" value="UniProtKB-KW"/>
</dbReference>
<evidence type="ECO:0000256" key="10">
    <source>
        <dbReference type="ARBA" id="ARBA00023224"/>
    </source>
</evidence>
<evidence type="ECO:0000313" key="14">
    <source>
        <dbReference type="Ensembl" id="ENSSDUP00000012415.1"/>
    </source>
</evidence>
<comment type="subcellular location">
    <subcellularLocation>
        <location evidence="1">Membrane</location>
        <topology evidence="1">Multi-pass membrane protein</topology>
    </subcellularLocation>
</comment>
<dbReference type="PRINTS" id="PR00237">
    <property type="entry name" value="GPCRRHODOPSN"/>
</dbReference>
<evidence type="ECO:0000256" key="2">
    <source>
        <dbReference type="ARBA" id="ARBA00022692"/>
    </source>
</evidence>
<dbReference type="GO" id="GO:0008142">
    <property type="term" value="F:oxysterol binding"/>
    <property type="evidence" value="ECO:0007669"/>
    <property type="project" value="InterPro"/>
</dbReference>
<evidence type="ECO:0000256" key="9">
    <source>
        <dbReference type="ARBA" id="ARBA00023170"/>
    </source>
</evidence>
<keyword evidence="5 11" id="KW-0297">G-protein coupled receptor</keyword>
<proteinExistence type="inferred from homology"/>
<dbReference type="STRING" id="41447.ENSSDUP00000012415"/>
<dbReference type="InterPro" id="IPR047160">
    <property type="entry name" value="GP183-like"/>
</dbReference>
<dbReference type="PROSITE" id="PS00237">
    <property type="entry name" value="G_PROTEIN_RECEP_F1_1"/>
    <property type="match status" value="1"/>
</dbReference>
<keyword evidence="3" id="KW-0391">Immunity</keyword>
<dbReference type="Gene3D" id="1.20.1070.10">
    <property type="entry name" value="Rhodopsin 7-helix transmembrane proteins"/>
    <property type="match status" value="1"/>
</dbReference>
<keyword evidence="10 11" id="KW-0807">Transducer</keyword>
<dbReference type="Ensembl" id="ENSSDUT00000012639.1">
    <property type="protein sequence ID" value="ENSSDUP00000012415.1"/>
    <property type="gene ID" value="ENSSDUG00000009025.1"/>
</dbReference>
<evidence type="ECO:0000256" key="8">
    <source>
        <dbReference type="ARBA" id="ARBA00023157"/>
    </source>
</evidence>
<feature type="transmembrane region" description="Helical" evidence="12">
    <location>
        <begin position="244"/>
        <end position="263"/>
    </location>
</feature>
<protein>
    <submittedName>
        <fullName evidence="14">Si:ch211-184m13.4</fullName>
    </submittedName>
</protein>
<sequence>MAVDNITMDSAENFPNQSSCDVFVYQRAAVVLFPIFYSVVFIISACGNSLVLYVICQRKQKFNSTSIYLVNLALSDTLFTLALPGRIIYYIRHFDWPFGDLLCRLTTLLFFANTYAGNISIGFMTCISLDRYLAMVHPHQLQCLRSVRVVRRVCCLVWALVSLQIAPLLFRSMLHERQDRRTCMEYFNFEGSRFTPYLLLLACAISFCCPLIIIMGCYAKINLKLRAAAKQNSVTGRSRRNHRANTIILLILLTFILCFSPYHVNVMQFMSRKIYHQPACEELRITVSLMNFNCCLDPVIYFFAIKTYKKRVMSLFKDYLYTSGASSKMTKPQLSLQETCQQPLSQKRPTGSCCKDKELYKSKQALERHKYKSGYHLHKDLI</sequence>
<reference evidence="14" key="2">
    <citation type="submission" date="2025-09" db="UniProtKB">
        <authorList>
            <consortium name="Ensembl"/>
        </authorList>
    </citation>
    <scope>IDENTIFICATION</scope>
</reference>
<comment type="similarity">
    <text evidence="11">Belongs to the G-protein coupled receptor 1 family.</text>
</comment>
<feature type="transmembrane region" description="Helical" evidence="12">
    <location>
        <begin position="283"/>
        <end position="304"/>
    </location>
</feature>
<dbReference type="GO" id="GO:0016020">
    <property type="term" value="C:membrane"/>
    <property type="evidence" value="ECO:0007669"/>
    <property type="project" value="UniProtKB-SubCell"/>
</dbReference>
<dbReference type="PANTHER" id="PTHR24237:SF38">
    <property type="entry name" value="G-PROTEIN COUPLED RECEPTORS FAMILY 1 PROFILE DOMAIN-CONTAINING PROTEIN"/>
    <property type="match status" value="1"/>
</dbReference>
<dbReference type="InterPro" id="IPR000276">
    <property type="entry name" value="GPCR_Rhodpsn"/>
</dbReference>
<dbReference type="PROSITE" id="PS50262">
    <property type="entry name" value="G_PROTEIN_RECEP_F1_2"/>
    <property type="match status" value="1"/>
</dbReference>
<dbReference type="FunFam" id="1.20.1070.10:FF:000017">
    <property type="entry name" value="lysophosphatidic acid receptor 4"/>
    <property type="match status" value="1"/>
</dbReference>
<dbReference type="Proteomes" id="UP000261420">
    <property type="component" value="Unplaced"/>
</dbReference>
<dbReference type="AlphaFoldDB" id="A0A3B4U3E2"/>
<keyword evidence="4 12" id="KW-1133">Transmembrane helix</keyword>
<evidence type="ECO:0000313" key="15">
    <source>
        <dbReference type="Proteomes" id="UP000261420"/>
    </source>
</evidence>
<dbReference type="InterPro" id="IPR017452">
    <property type="entry name" value="GPCR_Rhodpsn_7TM"/>
</dbReference>
<name>A0A3B4U3E2_SERDU</name>
<dbReference type="Pfam" id="PF00001">
    <property type="entry name" value="7tm_1"/>
    <property type="match status" value="1"/>
</dbReference>